<reference evidence="2" key="2">
    <citation type="submission" date="2015-01" db="EMBL/GenBank/DDBJ databases">
        <authorList>
            <person name="Aslett M.A."/>
            <person name="De Silva N."/>
        </authorList>
    </citation>
    <scope>NUCLEOTIDE SEQUENCE</scope>
    <source>
        <strain evidence="2">UMC4404</strain>
    </source>
</reference>
<evidence type="ECO:0000313" key="3">
    <source>
        <dbReference type="EMBL" id="CEQ05309.1"/>
    </source>
</evidence>
<dbReference type="AlphaFoldDB" id="A0A0C7QMT4"/>
<organism evidence="3 4">
    <name type="scientific">Paraclostridium sordellii</name>
    <name type="common">Clostridium sordellii</name>
    <dbReference type="NCBI Taxonomy" id="1505"/>
    <lineage>
        <taxon>Bacteria</taxon>
        <taxon>Bacillati</taxon>
        <taxon>Bacillota</taxon>
        <taxon>Clostridia</taxon>
        <taxon>Peptostreptococcales</taxon>
        <taxon>Peptostreptococcaceae</taxon>
        <taxon>Paraclostridium</taxon>
    </lineage>
</organism>
<dbReference type="InterPro" id="IPR019734">
    <property type="entry name" value="TPR_rpt"/>
</dbReference>
<dbReference type="Proteomes" id="UP000049685">
    <property type="component" value="Unassembled WGS sequence"/>
</dbReference>
<evidence type="ECO:0000313" key="4">
    <source>
        <dbReference type="Proteomes" id="UP000049127"/>
    </source>
</evidence>
<feature type="repeat" description="TPR" evidence="1">
    <location>
        <begin position="39"/>
        <end position="72"/>
    </location>
</feature>
<dbReference type="RefSeq" id="WP_055337991.1">
    <property type="nucleotide sequence ID" value="NZ_CDNF01000033.1"/>
</dbReference>
<sequence>MYSNPVYNENMNLAKSLIERKDFKKAYDLLESVADKSSAKWFYLMGITSLNIGYYEQGEEYLKKAVSLSPDNKEYKDAFIRYNNNYNDYDRRARSYNRRRRNDLDGCCCCCCDDCCCCCGDDFCEVCTKLWCLDSICECFGGDFIECC</sequence>
<dbReference type="Gene3D" id="1.25.40.10">
    <property type="entry name" value="Tetratricopeptide repeat domain"/>
    <property type="match status" value="1"/>
</dbReference>
<dbReference type="Proteomes" id="UP000049127">
    <property type="component" value="Unassembled WGS sequence"/>
</dbReference>
<evidence type="ECO:0000256" key="1">
    <source>
        <dbReference type="PROSITE-ProRule" id="PRU00339"/>
    </source>
</evidence>
<dbReference type="EMBL" id="CDNY01000027">
    <property type="protein sequence ID" value="CEO35756.1"/>
    <property type="molecule type" value="Genomic_DNA"/>
</dbReference>
<protein>
    <submittedName>
        <fullName evidence="3">Chaperone protein</fullName>
    </submittedName>
</protein>
<keyword evidence="1" id="KW-0802">TPR repeat</keyword>
<reference evidence="4 5" key="1">
    <citation type="submission" date="2015-01" db="EMBL/GenBank/DDBJ databases">
        <authorList>
            <person name="Aslett A.Martin."/>
            <person name="De Silva Nishadi"/>
        </authorList>
    </citation>
    <scope>NUCLEOTIDE SEQUENCE [LARGE SCALE GENOMIC DNA]</scope>
    <source>
        <strain evidence="3 4">R28058</strain>
        <strain evidence="5">UMC4404</strain>
    </source>
</reference>
<accession>A0A0C7QMT4</accession>
<gene>
    <name evidence="3" type="ORF">R28058_30261</name>
    <name evidence="2" type="ORF">UMC4404_28261</name>
</gene>
<proteinExistence type="predicted"/>
<dbReference type="EMBL" id="CEKZ01000024">
    <property type="protein sequence ID" value="CEQ05309.1"/>
    <property type="molecule type" value="Genomic_DNA"/>
</dbReference>
<evidence type="ECO:0000313" key="2">
    <source>
        <dbReference type="EMBL" id="CEO35756.1"/>
    </source>
</evidence>
<name>A0A0C7QMT4_PARSO</name>
<dbReference type="OrthoDB" id="9779889at2"/>
<evidence type="ECO:0000313" key="5">
    <source>
        <dbReference type="Proteomes" id="UP000049685"/>
    </source>
</evidence>
<dbReference type="SUPFAM" id="SSF48452">
    <property type="entry name" value="TPR-like"/>
    <property type="match status" value="1"/>
</dbReference>
<dbReference type="PROSITE" id="PS50005">
    <property type="entry name" value="TPR"/>
    <property type="match status" value="1"/>
</dbReference>
<dbReference type="InterPro" id="IPR011990">
    <property type="entry name" value="TPR-like_helical_dom_sf"/>
</dbReference>